<reference evidence="1 2" key="1">
    <citation type="submission" date="2020-08" db="EMBL/GenBank/DDBJ databases">
        <authorList>
            <person name="Liu C."/>
            <person name="Sun Q."/>
        </authorList>
    </citation>
    <scope>NUCLEOTIDE SEQUENCE [LARGE SCALE GENOMIC DNA]</scope>
    <source>
        <strain evidence="1 2">NSJ-18</strain>
    </source>
</reference>
<keyword evidence="2" id="KW-1185">Reference proteome</keyword>
<comment type="caution">
    <text evidence="1">The sequence shown here is derived from an EMBL/GenBank/DDBJ whole genome shotgun (WGS) entry which is preliminary data.</text>
</comment>
<dbReference type="Proteomes" id="UP000609849">
    <property type="component" value="Unassembled WGS sequence"/>
</dbReference>
<sequence length="56" mass="6299">MSLATPAIFQVPIRLAKETDNAWNEEIPFSDLSLLKASLDISFTCFICKNLVLIEK</sequence>
<evidence type="ECO:0000313" key="1">
    <source>
        <dbReference type="EMBL" id="MBC5996217.1"/>
    </source>
</evidence>
<protein>
    <submittedName>
        <fullName evidence="1">Uncharacterized protein</fullName>
    </submittedName>
</protein>
<gene>
    <name evidence="1" type="ORF">H8923_05535</name>
</gene>
<proteinExistence type="predicted"/>
<organism evidence="1 2">
    <name type="scientific">Romboutsia faecis</name>
    <dbReference type="NCBI Taxonomy" id="2764597"/>
    <lineage>
        <taxon>Bacteria</taxon>
        <taxon>Bacillati</taxon>
        <taxon>Bacillota</taxon>
        <taxon>Clostridia</taxon>
        <taxon>Peptostreptococcales</taxon>
        <taxon>Peptostreptococcaceae</taxon>
        <taxon>Romboutsia</taxon>
    </lineage>
</organism>
<accession>A0ABR7JN86</accession>
<dbReference type="RefSeq" id="WP_153972142.1">
    <property type="nucleotide sequence ID" value="NZ_JACRWE010000002.1"/>
</dbReference>
<name>A0ABR7JN86_9FIRM</name>
<evidence type="ECO:0000313" key="2">
    <source>
        <dbReference type="Proteomes" id="UP000609849"/>
    </source>
</evidence>
<dbReference type="EMBL" id="JACRWE010000002">
    <property type="protein sequence ID" value="MBC5996217.1"/>
    <property type="molecule type" value="Genomic_DNA"/>
</dbReference>